<evidence type="ECO:0000313" key="1">
    <source>
        <dbReference type="EMBL" id="KAH9679668.1"/>
    </source>
</evidence>
<comment type="caution">
    <text evidence="1">The sequence shown here is derived from an EMBL/GenBank/DDBJ whole genome shotgun (WGS) entry which is preliminary data.</text>
</comment>
<dbReference type="Proteomes" id="UP000829398">
    <property type="component" value="Chromosome 9"/>
</dbReference>
<proteinExistence type="predicted"/>
<keyword evidence="2" id="KW-1185">Reference proteome</keyword>
<protein>
    <submittedName>
        <fullName evidence="1">Uncharacterized protein</fullName>
    </submittedName>
</protein>
<sequence>MKMKAVLRKNNCLAAIGERPMEITDDKWNEVDGNAISDLHLALTDEVLSSVAEKNIAKEIWDILTKLYEAKSLHNKIFLKRKLYTLRMAESTMVTDHINTLKTLFSQLTTLGHNIEENEHAELLLQSLPDSYDQLIINLTNNNPADSLVFDDVAASVLNEESRRKNKENRQASSQQPEALSVTRGRSTERGPSGSHNNGRSKSRSKKNVKYYNCGKKGHVKKSVGVTRREKRAKNLSHQMLRGATWHMTSRREWFHTYEPISGGSVYMGNDHALEIAGIGTIKIKIFDGTIRTIGEVRHVNGLKKNLLSLGQMDSHGYKTHVENRIMKIVKGALVLMKAEKIGANLFMLKGETLQEADACVASNGEESTMMWHLKLGHMSEQERMNRTLTERIRAMLRTAGLPNSFWAEAAKTACYIVNRSPSTAIGLKTAMEMWTGKPADYSYLHAFRCPVYVMYNAQERTKLDPKSRRCIFLGYADGVKGYRLWDPTAHKIVISRDVIFIKDQLQRRDEDDSSVKEKSETIPEEIEALHKNKTWELVPLLRGRKAIGNKWVYKIKRDGNDQVGRYRARPVVKGYAQKEGIDFNDIFSPVVRLTTVIIVLAMCATFDLHLEQLDVKTAFLHGELEEEIYMLQPKGFAETGNENLVCKLNKSLYGLKQAPRCWYKRFDSFIMSLGYNRLSSDHCAYYKRFEENDFIILLLYVDDMLVAGPNKDRIQELKAQLAREFVMKDLGPANKILGIQIHRDRNNMKIWLSQKNYLKKILRRFNMQDCKAISTPLPVNFKLSSSICPSNEAERKEMSRVPYASAVGSLMFAMICTRPDIAQAVGAISRYMANPGREHWIAVKRILRYIRGTSDVALCYGGLEFTVRGYVDSDFAGDLDKRKSTTGYVFTLTGAVVSWVSKLQTVVALSTTEAEYMAATQACKEAIWIQRLLEELGHKQEKISVFCDSQSALHIARNPAFHSRTKHIRVQYHFVREVVEDGSVDLQKIHTKENLADVMTKPINADKFIWSRSSCGLAET</sequence>
<reference evidence="2" key="1">
    <citation type="journal article" date="2023" name="Hortic. Res.">
        <title>A chromosome-level phased genome enabling allele-level studies in sweet orange: a case study on citrus Huanglongbing tolerance.</title>
        <authorList>
            <person name="Wu B."/>
            <person name="Yu Q."/>
            <person name="Deng Z."/>
            <person name="Duan Y."/>
            <person name="Luo F."/>
            <person name="Gmitter F. Jr."/>
        </authorList>
    </citation>
    <scope>NUCLEOTIDE SEQUENCE [LARGE SCALE GENOMIC DNA]</scope>
    <source>
        <strain evidence="2">cv. Valencia</strain>
    </source>
</reference>
<evidence type="ECO:0000313" key="2">
    <source>
        <dbReference type="Proteomes" id="UP000829398"/>
    </source>
</evidence>
<name>A0ACB8HXX2_CITSI</name>
<organism evidence="1 2">
    <name type="scientific">Citrus sinensis</name>
    <name type="common">Sweet orange</name>
    <name type="synonym">Citrus aurantium var. sinensis</name>
    <dbReference type="NCBI Taxonomy" id="2711"/>
    <lineage>
        <taxon>Eukaryota</taxon>
        <taxon>Viridiplantae</taxon>
        <taxon>Streptophyta</taxon>
        <taxon>Embryophyta</taxon>
        <taxon>Tracheophyta</taxon>
        <taxon>Spermatophyta</taxon>
        <taxon>Magnoliopsida</taxon>
        <taxon>eudicotyledons</taxon>
        <taxon>Gunneridae</taxon>
        <taxon>Pentapetalae</taxon>
        <taxon>rosids</taxon>
        <taxon>malvids</taxon>
        <taxon>Sapindales</taxon>
        <taxon>Rutaceae</taxon>
        <taxon>Aurantioideae</taxon>
        <taxon>Citrus</taxon>
    </lineage>
</organism>
<accession>A0ACB8HXX2</accession>
<dbReference type="EMBL" id="CM039178">
    <property type="protein sequence ID" value="KAH9679668.1"/>
    <property type="molecule type" value="Genomic_DNA"/>
</dbReference>
<gene>
    <name evidence="1" type="ORF">KPL71_026223</name>
</gene>